<protein>
    <submittedName>
        <fullName evidence="2">Uncharacterized protein</fullName>
    </submittedName>
</protein>
<feature type="region of interest" description="Disordered" evidence="1">
    <location>
        <begin position="87"/>
        <end position="117"/>
    </location>
</feature>
<evidence type="ECO:0000256" key="1">
    <source>
        <dbReference type="SAM" id="MobiDB-lite"/>
    </source>
</evidence>
<feature type="compositionally biased region" description="Low complexity" evidence="1">
    <location>
        <begin position="94"/>
        <end position="111"/>
    </location>
</feature>
<accession>A0AAD5WZ02</accession>
<proteinExistence type="predicted"/>
<dbReference type="EMBL" id="JADGJD010002166">
    <property type="protein sequence ID" value="KAJ3034394.1"/>
    <property type="molecule type" value="Genomic_DNA"/>
</dbReference>
<name>A0AAD5WZ02_9FUNG</name>
<keyword evidence="3" id="KW-1185">Reference proteome</keyword>
<organism evidence="2 3">
    <name type="scientific">Rhizophlyctis rosea</name>
    <dbReference type="NCBI Taxonomy" id="64517"/>
    <lineage>
        <taxon>Eukaryota</taxon>
        <taxon>Fungi</taxon>
        <taxon>Fungi incertae sedis</taxon>
        <taxon>Chytridiomycota</taxon>
        <taxon>Chytridiomycota incertae sedis</taxon>
        <taxon>Chytridiomycetes</taxon>
        <taxon>Rhizophlyctidales</taxon>
        <taxon>Rhizophlyctidaceae</taxon>
        <taxon>Rhizophlyctis</taxon>
    </lineage>
</organism>
<evidence type="ECO:0000313" key="2">
    <source>
        <dbReference type="EMBL" id="KAJ3034394.1"/>
    </source>
</evidence>
<evidence type="ECO:0000313" key="3">
    <source>
        <dbReference type="Proteomes" id="UP001212841"/>
    </source>
</evidence>
<reference evidence="2" key="1">
    <citation type="submission" date="2020-05" db="EMBL/GenBank/DDBJ databases">
        <title>Phylogenomic resolution of chytrid fungi.</title>
        <authorList>
            <person name="Stajich J.E."/>
            <person name="Amses K."/>
            <person name="Simmons R."/>
            <person name="Seto K."/>
            <person name="Myers J."/>
            <person name="Bonds A."/>
            <person name="Quandt C.A."/>
            <person name="Barry K."/>
            <person name="Liu P."/>
            <person name="Grigoriev I."/>
            <person name="Longcore J.E."/>
            <person name="James T.Y."/>
        </authorList>
    </citation>
    <scope>NUCLEOTIDE SEQUENCE</scope>
    <source>
        <strain evidence="2">JEL0318</strain>
    </source>
</reference>
<feature type="non-terminal residue" evidence="2">
    <location>
        <position position="462"/>
    </location>
</feature>
<dbReference type="Proteomes" id="UP001212841">
    <property type="component" value="Unassembled WGS sequence"/>
</dbReference>
<dbReference type="AlphaFoldDB" id="A0AAD5WZ02"/>
<gene>
    <name evidence="2" type="ORF">HK097_004520</name>
</gene>
<feature type="region of interest" description="Disordered" evidence="1">
    <location>
        <begin position="359"/>
        <end position="381"/>
    </location>
</feature>
<comment type="caution">
    <text evidence="2">The sequence shown here is derived from an EMBL/GenBank/DDBJ whole genome shotgun (WGS) entry which is preliminary data.</text>
</comment>
<sequence>MIRIATKTAQENLLKKWTGAAEFFAKDLLNTVAAVRTVLDHIQLQHSSPEQYLYTVTFVSAVDTSMENVAHVAWQLAQFSSPAFILSPTPPTPDAAGSPTSSTPTQTSQSAMDPSPKFPSTLTLFDPADLTERVGDALSNLADSRGLELVVHSPVQKGKEQDIYLVVGDEGGIRQLLIEVLAPIINNAPEYSRVELNLITPSPTPARSSVLFAAPGVQPKFRMDITWQIVFQVDDLAPPPSTLPTFPQSLLATLSGTLKPATVHNGQCHLSLHFDLETYNYNKNVTQTSGYNLSKSMLMKSVEELFRFAKGLKRCQVGLFAGKHSQFTQNAAQDLENLGMEVFYHTTDDAATIASVLDDLHSRSPPPENPIPSSSPEQTSNPRTQTFILIDDDFAILDAVITHLVDRNASLSSVPPEAQRKTIVLYVTSPSNYARMVEFVEQMEAGNGRLMPGVVVVTKPVG</sequence>